<name>A0AAD8NL62_TARER</name>
<comment type="caution">
    <text evidence="2">The sequence shown here is derived from an EMBL/GenBank/DDBJ whole genome shotgun (WGS) entry which is preliminary data.</text>
</comment>
<reference evidence="2" key="1">
    <citation type="journal article" date="2023" name="bioRxiv">
        <title>Improved chromosome-level genome assembly for marigold (Tagetes erecta).</title>
        <authorList>
            <person name="Jiang F."/>
            <person name="Yuan L."/>
            <person name="Wang S."/>
            <person name="Wang H."/>
            <person name="Xu D."/>
            <person name="Wang A."/>
            <person name="Fan W."/>
        </authorList>
    </citation>
    <scope>NUCLEOTIDE SEQUENCE</scope>
    <source>
        <strain evidence="2">WSJ</strain>
        <tissue evidence="2">Leaf</tissue>
    </source>
</reference>
<keyword evidence="3" id="KW-1185">Reference proteome</keyword>
<dbReference type="AlphaFoldDB" id="A0AAD8NL62"/>
<accession>A0AAD8NL62</accession>
<dbReference type="Pfam" id="PF24758">
    <property type="entry name" value="LRR_At5g56370"/>
    <property type="match status" value="1"/>
</dbReference>
<dbReference type="InterPro" id="IPR050232">
    <property type="entry name" value="FBL13/AtMIF1-like"/>
</dbReference>
<sequence length="474" mass="54361">MSSQQVDRLSGLPEDVRFHILSLMPAKFAGRTSVLSKRWRFSWMFVTNLDYNSKKTMSSKYIDRLSGLPKHIRSHILSLMPTRNAIKTSVLSQTWRYTWMLVTNLNFDDYSIHDFKHFETFVDCVLKHCITSQLNLFRLHQFRWSVGKPTLSNWINEAVRLNVRELDIKVFQLGLPLSLFTCKTLTNLRLSHSEDDKSGWECPCLVYLPCLKNLDVNVFGNPFVNAFKLISGSPILESLSLVISSHNGEEDYVFNIPTLKRLNLYLHDRSNTNKVVLNVPNLESLFVGGKMCSLFVMEDVSSLVAATIKCHSIFGRGDMWVELLKGVSGVKSLSIGNLSSILLPTFPIMSTNMKQLVLQGFWHPKEVVGVLESCPGLEHLHIQMFAEFDWIEPKLVPGCMLTKLTSIKISNCIWSNHEMKFLEYMLGNAEVLKTVTITWVKSWVKEESQLRAKLLKLPRASKYCQVNFPRDLFK</sequence>
<dbReference type="SUPFAM" id="SSF81383">
    <property type="entry name" value="F-box domain"/>
    <property type="match status" value="2"/>
</dbReference>
<dbReference type="Pfam" id="PF08387">
    <property type="entry name" value="FBD"/>
    <property type="match status" value="1"/>
</dbReference>
<evidence type="ECO:0000259" key="1">
    <source>
        <dbReference type="SMART" id="SM00579"/>
    </source>
</evidence>
<organism evidence="2 3">
    <name type="scientific">Tagetes erecta</name>
    <name type="common">African marigold</name>
    <dbReference type="NCBI Taxonomy" id="13708"/>
    <lineage>
        <taxon>Eukaryota</taxon>
        <taxon>Viridiplantae</taxon>
        <taxon>Streptophyta</taxon>
        <taxon>Embryophyta</taxon>
        <taxon>Tracheophyta</taxon>
        <taxon>Spermatophyta</taxon>
        <taxon>Magnoliopsida</taxon>
        <taxon>eudicotyledons</taxon>
        <taxon>Gunneridae</taxon>
        <taxon>Pentapetalae</taxon>
        <taxon>asterids</taxon>
        <taxon>campanulids</taxon>
        <taxon>Asterales</taxon>
        <taxon>Asteraceae</taxon>
        <taxon>Asteroideae</taxon>
        <taxon>Heliantheae alliance</taxon>
        <taxon>Tageteae</taxon>
        <taxon>Tagetes</taxon>
    </lineage>
</organism>
<dbReference type="Gene3D" id="3.80.10.10">
    <property type="entry name" value="Ribonuclease Inhibitor"/>
    <property type="match status" value="1"/>
</dbReference>
<dbReference type="CDD" id="cd22160">
    <property type="entry name" value="F-box_AtFBL13-like"/>
    <property type="match status" value="1"/>
</dbReference>
<proteinExistence type="predicted"/>
<dbReference type="EMBL" id="JAUHHV010000009">
    <property type="protein sequence ID" value="KAK1412158.1"/>
    <property type="molecule type" value="Genomic_DNA"/>
</dbReference>
<dbReference type="InterPro" id="IPR032675">
    <property type="entry name" value="LRR_dom_sf"/>
</dbReference>
<dbReference type="PANTHER" id="PTHR31900:SF31">
    <property type="entry name" value="F-BOX_LRR-REPEAT PROTEIN 13-LIKE"/>
    <property type="match status" value="1"/>
</dbReference>
<dbReference type="SMART" id="SM00579">
    <property type="entry name" value="FBD"/>
    <property type="match status" value="1"/>
</dbReference>
<dbReference type="Pfam" id="PF00646">
    <property type="entry name" value="F-box"/>
    <property type="match status" value="2"/>
</dbReference>
<dbReference type="InterPro" id="IPR053781">
    <property type="entry name" value="F-box_AtFBL13-like"/>
</dbReference>
<dbReference type="PANTHER" id="PTHR31900">
    <property type="entry name" value="F-BOX/RNI SUPERFAMILY PROTEIN-RELATED"/>
    <property type="match status" value="1"/>
</dbReference>
<dbReference type="InterPro" id="IPR055411">
    <property type="entry name" value="LRR_FXL15/At3g58940/PEG3-like"/>
</dbReference>
<evidence type="ECO:0000313" key="2">
    <source>
        <dbReference type="EMBL" id="KAK1412158.1"/>
    </source>
</evidence>
<dbReference type="SUPFAM" id="SSF52047">
    <property type="entry name" value="RNI-like"/>
    <property type="match status" value="1"/>
</dbReference>
<dbReference type="InterPro" id="IPR036047">
    <property type="entry name" value="F-box-like_dom_sf"/>
</dbReference>
<protein>
    <recommendedName>
        <fullName evidence="1">FBD domain-containing protein</fullName>
    </recommendedName>
</protein>
<gene>
    <name evidence="2" type="ORF">QVD17_33171</name>
</gene>
<evidence type="ECO:0000313" key="3">
    <source>
        <dbReference type="Proteomes" id="UP001229421"/>
    </source>
</evidence>
<dbReference type="InterPro" id="IPR006566">
    <property type="entry name" value="FBD"/>
</dbReference>
<dbReference type="Proteomes" id="UP001229421">
    <property type="component" value="Unassembled WGS sequence"/>
</dbReference>
<feature type="domain" description="FBD" evidence="1">
    <location>
        <begin position="398"/>
        <end position="469"/>
    </location>
</feature>
<dbReference type="InterPro" id="IPR001810">
    <property type="entry name" value="F-box_dom"/>
</dbReference>